<dbReference type="CDD" id="cd01454">
    <property type="entry name" value="vWA_norD_type"/>
    <property type="match status" value="1"/>
</dbReference>
<dbReference type="AlphaFoldDB" id="M1PUF8"/>
<protein>
    <submittedName>
        <fullName evidence="2">Nitric oxide reductase activation protein</fullName>
    </submittedName>
</protein>
<dbReference type="HOGENOM" id="CLU_024042_0_0_7"/>
<dbReference type="Gene3D" id="3.40.50.410">
    <property type="entry name" value="von Willebrand factor, type A domain"/>
    <property type="match status" value="1"/>
</dbReference>
<dbReference type="eggNOG" id="COG4548">
    <property type="taxonomic scope" value="Bacteria"/>
</dbReference>
<dbReference type="PROSITE" id="PS50234">
    <property type="entry name" value="VWFA"/>
    <property type="match status" value="1"/>
</dbReference>
<organism evidence="2 3">
    <name type="scientific">Desulfocapsa sulfexigens (strain DSM 10523 / SB164P1)</name>
    <dbReference type="NCBI Taxonomy" id="1167006"/>
    <lineage>
        <taxon>Bacteria</taxon>
        <taxon>Pseudomonadati</taxon>
        <taxon>Thermodesulfobacteriota</taxon>
        <taxon>Desulfobulbia</taxon>
        <taxon>Desulfobulbales</taxon>
        <taxon>Desulfocapsaceae</taxon>
        <taxon>Desulfocapsa</taxon>
    </lineage>
</organism>
<dbReference type="STRING" id="1167006.UWK_03439"/>
<dbReference type="InterPro" id="IPR051928">
    <property type="entry name" value="NorD/CobT"/>
</dbReference>
<proteinExistence type="predicted"/>
<dbReference type="PANTHER" id="PTHR41248">
    <property type="entry name" value="NORD PROTEIN"/>
    <property type="match status" value="1"/>
</dbReference>
<dbReference type="RefSeq" id="WP_015405638.1">
    <property type="nucleotide sequence ID" value="NC_020304.1"/>
</dbReference>
<accession>M1PUF8</accession>
<dbReference type="PATRIC" id="fig|1167006.5.peg.3700"/>
<reference evidence="3" key="1">
    <citation type="journal article" date="2013" name="Stand. Genomic Sci.">
        <title>Complete genome sequence of Desulfocapsa sulfexigens, a marine deltaproteobacterium specialized in disproportionating inorganic sulfur compounds.</title>
        <authorList>
            <person name="Finster K.W."/>
            <person name="Kjeldsen K.U."/>
            <person name="Kube M."/>
            <person name="Reinhardt R."/>
            <person name="Mussmann M."/>
            <person name="Amann R."/>
            <person name="Schreiber L."/>
        </authorList>
    </citation>
    <scope>NUCLEOTIDE SEQUENCE [LARGE SCALE GENOMIC DNA]</scope>
    <source>
        <strain evidence="3">DSM 10523 / SB164P1</strain>
    </source>
</reference>
<evidence type="ECO:0000259" key="1">
    <source>
        <dbReference type="PROSITE" id="PS50234"/>
    </source>
</evidence>
<dbReference type="InterPro" id="IPR002035">
    <property type="entry name" value="VWF_A"/>
</dbReference>
<keyword evidence="3" id="KW-1185">Reference proteome</keyword>
<sequence>MKLALLTERFYDLVAPDIPNEWDVEEVLDPLVDETDSVCEAILGHIPIIWPVSHSLCFDFLRLLPDTLKHLDLEQIPRWIGITLDHYETDGLRAAQRFMQDDIETYLSKLSGTGGLSLVSVEKKLLPYIRGIARDELNICGCRQIYTDTASIFIPDELNVFSEHTDNFLLYKLIVTFQWGFIACRSFVNCPPPNHVHQGNEEDTLWLRSFIESFKEPLLARDIYHTLESIRVRVFLEQEFPGLVRAAGKHIFPHLQADSTHSLSDLQRLLIANKGQLDKHLGIIIGEPEANNYIHGHASACDSVQLTTKLYPLFNTNSVEEYTPILAFPFQGVLRLRAVDSACRVREHKMGEQFADMMAAHLLSLSKKELNRIFKEDKLDSGEKGLAESDISMIMDSEFAQTVDREKEAPLLVTINNEEVQMPEELESFSKSFFDEFGHLPVQFLSAAAGKAGQEMLEHSVTGQNEAMSPSADALLYDEWDYRRQGYRKNWCSLHLKNLKPIHSSFIQNTLNTYHGLTIRLRHQFEMMRSQERFVKRQREGDDIDFDALVESISDSSAGISSSDRLFIRLKRDERDIAVLFLVDMSNSTAGWVNNALKESLVLMAEAMEVLGDRYGIYGFSGMRRSRCELYHVKHLTEPYGDAVKERIGSIAPSEYTRMGPPIRHATSLLKEIDAKVRLIITLTDGKPEDYDDYKGEYAIEDTRHALLEAKAADIHPFCITIDHHARDYMQHMYGPANYIFIDNVRKLPLRMPEIYRVLTS</sequence>
<dbReference type="EMBL" id="CP003985">
    <property type="protein sequence ID" value="AGF79956.1"/>
    <property type="molecule type" value="Genomic_DNA"/>
</dbReference>
<dbReference type="InterPro" id="IPR036465">
    <property type="entry name" value="vWFA_dom_sf"/>
</dbReference>
<dbReference type="Pfam" id="PF00092">
    <property type="entry name" value="VWA"/>
    <property type="match status" value="1"/>
</dbReference>
<evidence type="ECO:0000313" key="2">
    <source>
        <dbReference type="EMBL" id="AGF79956.1"/>
    </source>
</evidence>
<evidence type="ECO:0000313" key="3">
    <source>
        <dbReference type="Proteomes" id="UP000011721"/>
    </source>
</evidence>
<dbReference type="Proteomes" id="UP000011721">
    <property type="component" value="Chromosome"/>
</dbReference>
<dbReference type="SMART" id="SM00327">
    <property type="entry name" value="VWA"/>
    <property type="match status" value="1"/>
</dbReference>
<dbReference type="SUPFAM" id="SSF53300">
    <property type="entry name" value="vWA-like"/>
    <property type="match status" value="1"/>
</dbReference>
<dbReference type="KEGG" id="dsf:UWK_03439"/>
<name>M1PUF8_DESSD</name>
<feature type="domain" description="VWFA" evidence="1">
    <location>
        <begin position="578"/>
        <end position="759"/>
    </location>
</feature>
<gene>
    <name evidence="2" type="ordered locus">UWK_03439</name>
</gene>
<dbReference type="PANTHER" id="PTHR41248:SF1">
    <property type="entry name" value="NORD PROTEIN"/>
    <property type="match status" value="1"/>
</dbReference>
<dbReference type="OrthoDB" id="9758211at2"/>